<name>A0A239WG47_9ACTN</name>
<feature type="compositionally biased region" description="Basic and acidic residues" evidence="1">
    <location>
        <begin position="177"/>
        <end position="210"/>
    </location>
</feature>
<gene>
    <name evidence="2" type="ORF">SAMEA4412665_00873</name>
</gene>
<dbReference type="RefSeq" id="WP_021106209.1">
    <property type="nucleotide sequence ID" value="NZ_LT906441.1"/>
</dbReference>
<feature type="compositionally biased region" description="Low complexity" evidence="1">
    <location>
        <begin position="85"/>
        <end position="96"/>
    </location>
</feature>
<dbReference type="Proteomes" id="UP000215332">
    <property type="component" value="Chromosome 1"/>
</dbReference>
<feature type="compositionally biased region" description="Polar residues" evidence="1">
    <location>
        <begin position="291"/>
        <end position="305"/>
    </location>
</feature>
<dbReference type="EMBL" id="LT906441">
    <property type="protein sequence ID" value="SNV32903.1"/>
    <property type="molecule type" value="Genomic_DNA"/>
</dbReference>
<evidence type="ECO:0000313" key="2">
    <source>
        <dbReference type="EMBL" id="SNV32903.1"/>
    </source>
</evidence>
<evidence type="ECO:0000313" key="3">
    <source>
        <dbReference type="Proteomes" id="UP000215332"/>
    </source>
</evidence>
<reference evidence="2 3" key="1">
    <citation type="submission" date="2017-06" db="EMBL/GenBank/DDBJ databases">
        <authorList>
            <consortium name="Pathogen Informatics"/>
        </authorList>
    </citation>
    <scope>NUCLEOTIDE SEQUENCE [LARGE SCALE GENOMIC DNA]</scope>
    <source>
        <strain evidence="2 3">NCTC11865</strain>
    </source>
</reference>
<evidence type="ECO:0008006" key="4">
    <source>
        <dbReference type="Google" id="ProtNLM"/>
    </source>
</evidence>
<dbReference type="eggNOG" id="ENOG5031YKI">
    <property type="taxonomic scope" value="Bacteria"/>
</dbReference>
<feature type="region of interest" description="Disordered" evidence="1">
    <location>
        <begin position="28"/>
        <end position="234"/>
    </location>
</feature>
<feature type="region of interest" description="Disordered" evidence="1">
    <location>
        <begin position="270"/>
        <end position="305"/>
    </location>
</feature>
<protein>
    <recommendedName>
        <fullName evidence="4">Adhesin domain-containing protein</fullName>
    </recommendedName>
</protein>
<proteinExistence type="predicted"/>
<dbReference type="KEGG" id="cgrn:4412665_00873"/>
<organism evidence="2 3">
    <name type="scientific">Cutibacterium granulosum</name>
    <dbReference type="NCBI Taxonomy" id="33011"/>
    <lineage>
        <taxon>Bacteria</taxon>
        <taxon>Bacillati</taxon>
        <taxon>Actinomycetota</taxon>
        <taxon>Actinomycetes</taxon>
        <taxon>Propionibacteriales</taxon>
        <taxon>Propionibacteriaceae</taxon>
        <taxon>Cutibacterium</taxon>
    </lineage>
</organism>
<feature type="compositionally biased region" description="Low complexity" evidence="1">
    <location>
        <begin position="65"/>
        <end position="74"/>
    </location>
</feature>
<feature type="compositionally biased region" description="Basic and acidic residues" evidence="1">
    <location>
        <begin position="122"/>
        <end position="157"/>
    </location>
</feature>
<accession>A0A239WG47</accession>
<evidence type="ECO:0000256" key="1">
    <source>
        <dbReference type="SAM" id="MobiDB-lite"/>
    </source>
</evidence>
<sequence>MSSDIPAILADLAAGRITAIQAERLLEEAEANGTDVRPSQVGGRQSRPDDSEPSDEGGRCGCRFSTADADSADSMSRPARHAQTGSASAGEGVGASYTGGLRAGETRVGGSAADEQGAGESCAEKPSVRDEAPDVQSRESDPSRRHSAKVTRDEAHVRQAPGESGDKDSPGSSTTTCHDERDSWATAGQDHHMHGPDGNTHDRAVHEEGSAGHPNPSSSDSESEDGSDAPGAGAFDARSAWSAARQVLGDGWAKVPSEARQGLTNMWHKVSAAGGPDASEGTARPSRENAPRQTSTSSPVADQVSIQATGRRVRLIADPSVASVTVEGEHTRRRRGTTIQIICEGHLAPDLSGLLRLKMPRTTEDLKDLGLGREIVIRVNPQLAVDVEVSGGALHSEGIEELGILRTTACAAQLADVRHIRSGLVQAGSTTVRGSFDTGHSQIRVESGNLTVRLTAEANVAVRATSHNGIVSWPEPGDTDEYVVGNGSARLDLSVLVGHIAVRHV</sequence>
<dbReference type="AlphaFoldDB" id="A0A239WG47"/>